<feature type="transmembrane region" description="Helical" evidence="7">
    <location>
        <begin position="430"/>
        <end position="452"/>
    </location>
</feature>
<accession>A0A7S2LIL9</accession>
<evidence type="ECO:0000256" key="3">
    <source>
        <dbReference type="ARBA" id="ARBA00022692"/>
    </source>
</evidence>
<dbReference type="GO" id="GO:0016020">
    <property type="term" value="C:membrane"/>
    <property type="evidence" value="ECO:0007669"/>
    <property type="project" value="UniProtKB-SubCell"/>
</dbReference>
<feature type="transmembrane region" description="Helical" evidence="7">
    <location>
        <begin position="498"/>
        <end position="520"/>
    </location>
</feature>
<evidence type="ECO:0008006" key="9">
    <source>
        <dbReference type="Google" id="ProtNLM"/>
    </source>
</evidence>
<feature type="compositionally biased region" description="Polar residues" evidence="6">
    <location>
        <begin position="48"/>
        <end position="58"/>
    </location>
</feature>
<dbReference type="Pfam" id="PF04515">
    <property type="entry name" value="Choline_transpo"/>
    <property type="match status" value="1"/>
</dbReference>
<gene>
    <name evidence="8" type="ORF">SMAR0320_LOCUS12192</name>
</gene>
<evidence type="ECO:0000256" key="4">
    <source>
        <dbReference type="ARBA" id="ARBA00022989"/>
    </source>
</evidence>
<feature type="compositionally biased region" description="Low complexity" evidence="6">
    <location>
        <begin position="59"/>
        <end position="86"/>
    </location>
</feature>
<feature type="compositionally biased region" description="Basic residues" evidence="6">
    <location>
        <begin position="37"/>
        <end position="47"/>
    </location>
</feature>
<protein>
    <recommendedName>
        <fullName evidence="9">Protein PNS1</fullName>
    </recommendedName>
</protein>
<name>A0A7S2LIL9_9STRA</name>
<evidence type="ECO:0000256" key="2">
    <source>
        <dbReference type="ARBA" id="ARBA00007168"/>
    </source>
</evidence>
<feature type="compositionally biased region" description="Polar residues" evidence="6">
    <location>
        <begin position="150"/>
        <end position="159"/>
    </location>
</feature>
<keyword evidence="5 7" id="KW-0472">Membrane</keyword>
<evidence type="ECO:0000256" key="7">
    <source>
        <dbReference type="SAM" id="Phobius"/>
    </source>
</evidence>
<evidence type="ECO:0000313" key="8">
    <source>
        <dbReference type="EMBL" id="CAD9606432.1"/>
    </source>
</evidence>
<keyword evidence="4 7" id="KW-1133">Transmembrane helix</keyword>
<proteinExistence type="inferred from homology"/>
<feature type="transmembrane region" description="Helical" evidence="7">
    <location>
        <begin position="690"/>
        <end position="716"/>
    </location>
</feature>
<dbReference type="GO" id="GO:0022857">
    <property type="term" value="F:transmembrane transporter activity"/>
    <property type="evidence" value="ECO:0007669"/>
    <property type="project" value="InterPro"/>
</dbReference>
<feature type="transmembrane region" description="Helical" evidence="7">
    <location>
        <begin position="458"/>
        <end position="477"/>
    </location>
</feature>
<feature type="compositionally biased region" description="Pro residues" evidence="6">
    <location>
        <begin position="1"/>
        <end position="12"/>
    </location>
</feature>
<feature type="transmembrane region" description="Helical" evidence="7">
    <location>
        <begin position="401"/>
        <end position="423"/>
    </location>
</feature>
<comment type="similarity">
    <text evidence="2">Belongs to the CTL (choline transporter-like) family.</text>
</comment>
<feature type="region of interest" description="Disordered" evidence="6">
    <location>
        <begin position="1"/>
        <end position="174"/>
    </location>
</feature>
<evidence type="ECO:0000256" key="5">
    <source>
        <dbReference type="ARBA" id="ARBA00023136"/>
    </source>
</evidence>
<dbReference type="EMBL" id="HBGZ01017031">
    <property type="protein sequence ID" value="CAD9606432.1"/>
    <property type="molecule type" value="Transcribed_RNA"/>
</dbReference>
<evidence type="ECO:0000256" key="6">
    <source>
        <dbReference type="SAM" id="MobiDB-lite"/>
    </source>
</evidence>
<dbReference type="PANTHER" id="PTHR12385">
    <property type="entry name" value="CHOLINE TRANSPORTER-LIKE (SLC FAMILY 44)"/>
    <property type="match status" value="1"/>
</dbReference>
<feature type="compositionally biased region" description="Polar residues" evidence="6">
    <location>
        <begin position="111"/>
        <end position="121"/>
    </location>
</feature>
<feature type="compositionally biased region" description="Polar residues" evidence="6">
    <location>
        <begin position="261"/>
        <end position="273"/>
    </location>
</feature>
<sequence>MSSLAPPLPPQAPTSTRNRSFEEGENNDNHRTSSSRTSKKHGHKSNRARSSSDGVRTMQQRQQQQQQQQQQQWAYGGYPPAGYQQQGPPPPSQFTFPPTDESNNRKKTSRRTNSYDMNSNPAHPLTGSNGSPTGGYGSTSPRGRFMPHGLSQSKSSINSGGVPRPPNPAPQPREFSAMNEITSVMGRSPRLGNGFPPAMGAPPAGPNGRSHFHRRTMSDSMAGRGGGNAVPMPLPPLPQGIHPSHPYAIQHAQARARADSYGSQHSGPRSNGPSPRGVYMGEEPFGSESDPFLQSTMGGKKGSRPKTHMRQNSVNLYMKPIKGERQPRSCKDVLYAVLFVLQMAAVLVVGLKFGPEALVETEAELGPSEGMADDDIALESVIDATVGAPQDAKVVLAYWNIMKMACTCGAFAMIISAMALAFMMAMSRRLVYVALVLSIGVSFAWGTIGIGISPNSFVPVSGIIALMLTVGYMFVVWDRIPFASANLTTALTGVRDNLGLVGVAFFFQFLALVASIYYSFTFVGLHDAMYNGQLMISDNMKVAVDVLLFASYYWTYQVLRHIVMVTVAGTIGSWWFKQDSALNETFFRATVCNFGSICYGSLYVGVVQFLRQITEGMRPHHDESSLMCLYEFTLYFQERLVTLVDNLADSFTPWAFTYIGLYHYSLGDSGHKVNELFDRRGWSRIVTDDLIPSVLTMVSLVIGGLSGSFAVILQALDGQGLTSFGHPVATSFTIGFLVGIVLSTVLFSIIESSVQGVIVCFAGSPVEFQRNHPELSHEMRHAWKEVWPASLDIGTPTIGVGVGVPMGM</sequence>
<dbReference type="PANTHER" id="PTHR12385:SF4">
    <property type="entry name" value="PROTEIN PNS1"/>
    <property type="match status" value="1"/>
</dbReference>
<dbReference type="AlphaFoldDB" id="A0A7S2LIL9"/>
<feature type="region of interest" description="Disordered" evidence="6">
    <location>
        <begin position="251"/>
        <end position="307"/>
    </location>
</feature>
<evidence type="ECO:0000256" key="1">
    <source>
        <dbReference type="ARBA" id="ARBA00004141"/>
    </source>
</evidence>
<keyword evidence="3 7" id="KW-0812">Transmembrane</keyword>
<reference evidence="8" key="1">
    <citation type="submission" date="2021-01" db="EMBL/GenBank/DDBJ databases">
        <authorList>
            <person name="Corre E."/>
            <person name="Pelletier E."/>
            <person name="Niang G."/>
            <person name="Scheremetjew M."/>
            <person name="Finn R."/>
            <person name="Kale V."/>
            <person name="Holt S."/>
            <person name="Cochrane G."/>
            <person name="Meng A."/>
            <person name="Brown T."/>
            <person name="Cohen L."/>
        </authorList>
    </citation>
    <scope>NUCLEOTIDE SEQUENCE</scope>
    <source>
        <strain evidence="8">SM1012Den-03</strain>
    </source>
</reference>
<comment type="subcellular location">
    <subcellularLocation>
        <location evidence="1">Membrane</location>
        <topology evidence="1">Multi-pass membrane protein</topology>
    </subcellularLocation>
</comment>
<feature type="transmembrane region" description="Helical" evidence="7">
    <location>
        <begin position="558"/>
        <end position="576"/>
    </location>
</feature>
<organism evidence="8">
    <name type="scientific">Skeletonema marinoi</name>
    <dbReference type="NCBI Taxonomy" id="267567"/>
    <lineage>
        <taxon>Eukaryota</taxon>
        <taxon>Sar</taxon>
        <taxon>Stramenopiles</taxon>
        <taxon>Ochrophyta</taxon>
        <taxon>Bacillariophyta</taxon>
        <taxon>Coscinodiscophyceae</taxon>
        <taxon>Thalassiosirophycidae</taxon>
        <taxon>Thalassiosirales</taxon>
        <taxon>Skeletonemataceae</taxon>
        <taxon>Skeletonema</taxon>
        <taxon>Skeletonema marinoi-dohrnii complex</taxon>
    </lineage>
</organism>
<dbReference type="InterPro" id="IPR007603">
    <property type="entry name" value="Choline_transptr-like"/>
</dbReference>
<feature type="transmembrane region" description="Helical" evidence="7">
    <location>
        <begin position="728"/>
        <end position="750"/>
    </location>
</feature>
<feature type="compositionally biased region" description="Basic and acidic residues" evidence="6">
    <location>
        <begin position="19"/>
        <end position="31"/>
    </location>
</feature>